<dbReference type="EMBL" id="JAFBIL020000002">
    <property type="protein sequence ID" value="MBZ2206954.1"/>
    <property type="molecule type" value="Genomic_DNA"/>
</dbReference>
<dbReference type="PANTHER" id="PTHR36842">
    <property type="entry name" value="PROTEIN TOLB HOMOLOG"/>
    <property type="match status" value="1"/>
</dbReference>
<dbReference type="PANTHER" id="PTHR36842:SF1">
    <property type="entry name" value="PROTEIN TOLB"/>
    <property type="match status" value="1"/>
</dbReference>
<evidence type="ECO:0000256" key="4">
    <source>
        <dbReference type="ARBA" id="ARBA00022729"/>
    </source>
</evidence>
<name>A0ABS7SLF2_9BURK</name>
<keyword evidence="3 7" id="KW-0132">Cell division</keyword>
<reference evidence="9 10" key="2">
    <citation type="submission" date="2021-08" db="EMBL/GenBank/DDBJ databases">
        <title>Massilia sp. R798.</title>
        <authorList>
            <person name="Baek J.H."/>
            <person name="Jung H.S."/>
            <person name="Kim K.R."/>
            <person name="Jeon C.O."/>
        </authorList>
    </citation>
    <scope>NUCLEOTIDE SEQUENCE [LARGE SCALE GENOMIC DNA]</scope>
    <source>
        <strain evidence="9 10">R798</strain>
    </source>
</reference>
<sequence precursor="true">MKKLSYLFFSAAVVVGASANAQLKVEIAGVSSGQIPIAVAMFADEGVAPAQMSAIIRADLERSGIFKVIDAGTVLSETSPIDYGQWKSRGADALVVGSVQKLANGNFNVRYELHDTIKSSEISALGQTPTPRYARLAAHKIADDIYEKLTGTRGAFATRIAYVNENRAAKDYRLEIADADGEGTQVAVRSNEPIISPSWSPDGTKVAYVSFEKRKPVIYVQNLVTGGRKIVVNEKGSNSAPSWSPDGSKLVVSLSKDGHTQVYSVNADGGGLRRLSNSNGIDTEPQWSADGQHIYFTSDRSGGPQIYRMAASGGAATRVTFTGSYNISPRVSSDGKTLAWISQRDGFSLYAMDLASRQEIRLADQATEPSFSPNGKYIMYATKGGGRTSLAVVSVDGRVKQRLTTQAGNIREPNWGPFMK</sequence>
<dbReference type="RefSeq" id="WP_223467380.1">
    <property type="nucleotide sequence ID" value="NZ_JAFBIL020000002.1"/>
</dbReference>
<comment type="subunit">
    <text evidence="7">The Tol-Pal system is composed of five core proteins: the inner membrane proteins TolA, TolQ and TolR, the periplasmic protein TolB and the outer membrane protein Pal. They form a network linking the inner and outer membranes and the peptidoglycan layer.</text>
</comment>
<dbReference type="NCBIfam" id="TIGR02800">
    <property type="entry name" value="propeller_TolB"/>
    <property type="match status" value="1"/>
</dbReference>
<feature type="domain" description="TolB N-terminal" evidence="8">
    <location>
        <begin position="23"/>
        <end position="121"/>
    </location>
</feature>
<comment type="subcellular location">
    <subcellularLocation>
        <location evidence="1 7">Periplasm</location>
    </subcellularLocation>
</comment>
<evidence type="ECO:0000313" key="10">
    <source>
        <dbReference type="Proteomes" id="UP000809349"/>
    </source>
</evidence>
<keyword evidence="5 7" id="KW-0574">Periplasm</keyword>
<evidence type="ECO:0000256" key="7">
    <source>
        <dbReference type="HAMAP-Rule" id="MF_00671"/>
    </source>
</evidence>
<feature type="signal peptide" evidence="7">
    <location>
        <begin position="1"/>
        <end position="21"/>
    </location>
</feature>
<comment type="similarity">
    <text evidence="2 7">Belongs to the TolB family.</text>
</comment>
<dbReference type="SUPFAM" id="SSF69304">
    <property type="entry name" value="Tricorn protease N-terminal domain"/>
    <property type="match status" value="1"/>
</dbReference>
<comment type="function">
    <text evidence="7">Part of the Tol-Pal system, which plays a role in outer membrane invagination during cell division and is important for maintaining outer membrane integrity.</text>
</comment>
<keyword evidence="6 7" id="KW-0131">Cell cycle</keyword>
<dbReference type="Gene3D" id="2.120.10.30">
    <property type="entry name" value="TolB, C-terminal domain"/>
    <property type="match status" value="1"/>
</dbReference>
<accession>A0ABS7SLF2</accession>
<evidence type="ECO:0000256" key="6">
    <source>
        <dbReference type="ARBA" id="ARBA00023306"/>
    </source>
</evidence>
<keyword evidence="4 7" id="KW-0732">Signal</keyword>
<organism evidence="9 10">
    <name type="scientific">Massilia soli</name>
    <dbReference type="NCBI Taxonomy" id="2792854"/>
    <lineage>
        <taxon>Bacteria</taxon>
        <taxon>Pseudomonadati</taxon>
        <taxon>Pseudomonadota</taxon>
        <taxon>Betaproteobacteria</taxon>
        <taxon>Burkholderiales</taxon>
        <taxon>Oxalobacteraceae</taxon>
        <taxon>Telluria group</taxon>
        <taxon>Massilia</taxon>
    </lineage>
</organism>
<evidence type="ECO:0000256" key="2">
    <source>
        <dbReference type="ARBA" id="ARBA00009820"/>
    </source>
</evidence>
<comment type="caution">
    <text evidence="9">The sequence shown here is derived from an EMBL/GenBank/DDBJ whole genome shotgun (WGS) entry which is preliminary data.</text>
</comment>
<feature type="chain" id="PRO_5044910399" description="Tol-Pal system protein TolB" evidence="7">
    <location>
        <begin position="22"/>
        <end position="420"/>
    </location>
</feature>
<dbReference type="InterPro" id="IPR014167">
    <property type="entry name" value="Tol-Pal_TolB"/>
</dbReference>
<evidence type="ECO:0000256" key="3">
    <source>
        <dbReference type="ARBA" id="ARBA00022618"/>
    </source>
</evidence>
<dbReference type="Pfam" id="PF04052">
    <property type="entry name" value="TolB_N"/>
    <property type="match status" value="1"/>
</dbReference>
<dbReference type="Proteomes" id="UP000809349">
    <property type="component" value="Unassembled WGS sequence"/>
</dbReference>
<dbReference type="InterPro" id="IPR007195">
    <property type="entry name" value="TolB_N"/>
</dbReference>
<dbReference type="InterPro" id="IPR011659">
    <property type="entry name" value="WD40"/>
</dbReference>
<reference evidence="9 10" key="1">
    <citation type="submission" date="2021-01" db="EMBL/GenBank/DDBJ databases">
        <authorList>
            <person name="Ruan W."/>
            <person name="Khan S.A."/>
            <person name="Jeon C.O."/>
        </authorList>
    </citation>
    <scope>NUCLEOTIDE SEQUENCE [LARGE SCALE GENOMIC DNA]</scope>
    <source>
        <strain evidence="9 10">R798</strain>
    </source>
</reference>
<dbReference type="SUPFAM" id="SSF52964">
    <property type="entry name" value="TolB, N-terminal domain"/>
    <property type="match status" value="1"/>
</dbReference>
<evidence type="ECO:0000256" key="1">
    <source>
        <dbReference type="ARBA" id="ARBA00004418"/>
    </source>
</evidence>
<evidence type="ECO:0000313" key="9">
    <source>
        <dbReference type="EMBL" id="MBZ2206954.1"/>
    </source>
</evidence>
<keyword evidence="10" id="KW-1185">Reference proteome</keyword>
<dbReference type="Gene3D" id="3.40.50.10070">
    <property type="entry name" value="TolB, N-terminal domain"/>
    <property type="match status" value="1"/>
</dbReference>
<dbReference type="HAMAP" id="MF_00671">
    <property type="entry name" value="TolB"/>
    <property type="match status" value="1"/>
</dbReference>
<evidence type="ECO:0000256" key="5">
    <source>
        <dbReference type="ARBA" id="ARBA00022764"/>
    </source>
</evidence>
<proteinExistence type="inferred from homology"/>
<dbReference type="Pfam" id="PF07676">
    <property type="entry name" value="PD40"/>
    <property type="match status" value="5"/>
</dbReference>
<protein>
    <recommendedName>
        <fullName evidence="7">Tol-Pal system protein TolB</fullName>
    </recommendedName>
</protein>
<gene>
    <name evidence="7 9" type="primary">tolB</name>
    <name evidence="9" type="ORF">I4X03_006745</name>
</gene>
<evidence type="ECO:0000259" key="8">
    <source>
        <dbReference type="Pfam" id="PF04052"/>
    </source>
</evidence>
<dbReference type="InterPro" id="IPR011042">
    <property type="entry name" value="6-blade_b-propeller_TolB-like"/>
</dbReference>